<proteinExistence type="predicted"/>
<sequence length="1463" mass="162337">MNASSAAIAHKLRQCEQGVSVGQELSDLLSEPTVMGTCLKPPSISGCLRFALATSGDALRDASRPPATRPPKLRRAHVDNPSSSHINNPRTSPYPQNAGFHFVTFPSAPTPSHSTGTGTTTADSWIAVTGGSTSERLQCPECHKKFKKGCSQKIFNDHKGSKACREARDPKPRTVEPIPPPPVALERCAGIPLPWDPATFWETYPFHIHSPSAKHPSSYNLVLLEPPAAPRARSKDCLGTAISPNGACAKCSALNLDISIIEERASRSFELIHDHSDLNAPQLRAKVELLKDNLNTLKLKNLDLKEAVDSTRERLKEYVDLIQFMGQHSHEIFALHRLLANAVANGWGANIILEHCLLSIAGKYTARNYTLYEIYLAILIYELGGGGALHALNHSIFALPSRNTIQPYRSQSKLMPSVNGVRGVEISSNISALFGPRSKRENDTEKASPMIYGHTLSFDEVATDRRIDYMDETDDMAGLCLEHLPALKTVKVGTDTTTVEAAVTAVRNGDVHISHETSVGAISRLSETGYGARPVFMGPSCKTGDWKECLRTMEIVVEAWKRSEYGERLHGPILSIASDSDAKRCLALFMMTMHTEIIEGNPLYPFIRDLPGLNRRVGKDNLTMDPDYKHKFKGMRTLLTSNAGLLVKNTCINRDLLFSWLERLTDHDWSETTLHALLDPADGQNVSGTIKLFLAIIELTSLDKADFDPNEAIEFEALCLLAELLNAWIQPYINTDLTLSEQIESLVLCSHLCAALYLQNSDFMSNQLYAHIQASVKNAVLMVAKMRVINGELKVFICLLGDDVLEALFGRARMIGGHSPNCSVAELLDRFMSAMNLDWIYEQCPEFEKQPRRLNLKRMRHVDHLRPRHFKRELRAKSCDLPVVWKSAVRKAEAILAKYGVRMAVPFAVLFKRPETDLLRPYGGKYPALSNKADRSVAESSAVVIDSTVDARCFNSSVLIPPTEMDRIFAEIESSDTSPRHSVFADINDNGRQAHKKTIVRTFFEMTHDIHTSRDRLLRVRGFTYGGKSWTRENGEGHQTISATSHFKQGHLFTTLICYNNTHIALAIAKCTMIRKTGSKTASTSAVPRGELNLPESVWTISGQTLSLVPLDQHRDTPGFEWDGEFVSLSLNKKGQNGDVSRIRNLQFSVPSRLVDVAIHEQAHELLAVDSEAPCTREKTWFFSNKDVSAAFSRLWERLLADKTMHDKFPVFTEVSNGVFPYVTPASLDSPAIHYFKPIAGTPIEETHFNRSTCRVCGVVVKDTNRQTHVGQHILKSICGVNDPSVKLPVSKAYPCGTCGGPTINGGCTTGVKNGKLDSNCPLTYSFMISAAAQFREKRPCTNIPIKCPLADCHQFHWKYNFQQHLQDRHPQWRAILSKDFLSTIQISSAEREALGVPLANIIRLPAAAPPNPVFPPPSHGQKRPASSPPSSPSRRSNKENDTPKSDVDSRTERASKVPKLFF</sequence>
<comment type="caution">
    <text evidence="3">The sequence shown here is derived from an EMBL/GenBank/DDBJ whole genome shotgun (WGS) entry which is preliminary data.</text>
</comment>
<feature type="compositionally biased region" description="Basic and acidic residues" evidence="2">
    <location>
        <begin position="161"/>
        <end position="174"/>
    </location>
</feature>
<protein>
    <submittedName>
        <fullName evidence="3">Uncharacterized protein</fullName>
    </submittedName>
</protein>
<feature type="region of interest" description="Disordered" evidence="2">
    <location>
        <begin position="58"/>
        <end position="92"/>
    </location>
</feature>
<evidence type="ECO:0000256" key="1">
    <source>
        <dbReference type="SAM" id="Coils"/>
    </source>
</evidence>
<evidence type="ECO:0000313" key="4">
    <source>
        <dbReference type="Proteomes" id="UP001215598"/>
    </source>
</evidence>
<evidence type="ECO:0000256" key="2">
    <source>
        <dbReference type="SAM" id="MobiDB-lite"/>
    </source>
</evidence>
<keyword evidence="1" id="KW-0175">Coiled coil</keyword>
<feature type="compositionally biased region" description="Basic and acidic residues" evidence="2">
    <location>
        <begin position="1437"/>
        <end position="1456"/>
    </location>
</feature>
<evidence type="ECO:0000313" key="3">
    <source>
        <dbReference type="EMBL" id="KAJ7743593.1"/>
    </source>
</evidence>
<reference evidence="3" key="1">
    <citation type="submission" date="2023-03" db="EMBL/GenBank/DDBJ databases">
        <title>Massive genome expansion in bonnet fungi (Mycena s.s.) driven by repeated elements and novel gene families across ecological guilds.</title>
        <authorList>
            <consortium name="Lawrence Berkeley National Laboratory"/>
            <person name="Harder C.B."/>
            <person name="Miyauchi S."/>
            <person name="Viragh M."/>
            <person name="Kuo A."/>
            <person name="Thoen E."/>
            <person name="Andreopoulos B."/>
            <person name="Lu D."/>
            <person name="Skrede I."/>
            <person name="Drula E."/>
            <person name="Henrissat B."/>
            <person name="Morin E."/>
            <person name="Kohler A."/>
            <person name="Barry K."/>
            <person name="LaButti K."/>
            <person name="Morin E."/>
            <person name="Salamov A."/>
            <person name="Lipzen A."/>
            <person name="Mereny Z."/>
            <person name="Hegedus B."/>
            <person name="Baldrian P."/>
            <person name="Stursova M."/>
            <person name="Weitz H."/>
            <person name="Taylor A."/>
            <person name="Grigoriev I.V."/>
            <person name="Nagy L.G."/>
            <person name="Martin F."/>
            <person name="Kauserud H."/>
        </authorList>
    </citation>
    <scope>NUCLEOTIDE SEQUENCE</scope>
    <source>
        <strain evidence="3">CBHHK182m</strain>
    </source>
</reference>
<feature type="region of interest" description="Disordered" evidence="2">
    <location>
        <begin position="161"/>
        <end position="181"/>
    </location>
</feature>
<feature type="region of interest" description="Disordered" evidence="2">
    <location>
        <begin position="1411"/>
        <end position="1463"/>
    </location>
</feature>
<feature type="compositionally biased region" description="Polar residues" evidence="2">
    <location>
        <begin position="80"/>
        <end position="92"/>
    </location>
</feature>
<keyword evidence="4" id="KW-1185">Reference proteome</keyword>
<dbReference type="Proteomes" id="UP001215598">
    <property type="component" value="Unassembled WGS sequence"/>
</dbReference>
<gene>
    <name evidence="3" type="ORF">B0H16DRAFT_1463581</name>
</gene>
<feature type="coiled-coil region" evidence="1">
    <location>
        <begin position="280"/>
        <end position="314"/>
    </location>
</feature>
<dbReference type="EMBL" id="JARKIB010000090">
    <property type="protein sequence ID" value="KAJ7743593.1"/>
    <property type="molecule type" value="Genomic_DNA"/>
</dbReference>
<organism evidence="3 4">
    <name type="scientific">Mycena metata</name>
    <dbReference type="NCBI Taxonomy" id="1033252"/>
    <lineage>
        <taxon>Eukaryota</taxon>
        <taxon>Fungi</taxon>
        <taxon>Dikarya</taxon>
        <taxon>Basidiomycota</taxon>
        <taxon>Agaricomycotina</taxon>
        <taxon>Agaricomycetes</taxon>
        <taxon>Agaricomycetidae</taxon>
        <taxon>Agaricales</taxon>
        <taxon>Marasmiineae</taxon>
        <taxon>Mycenaceae</taxon>
        <taxon>Mycena</taxon>
    </lineage>
</organism>
<name>A0AAD7IJC8_9AGAR</name>
<accession>A0AAD7IJC8</accession>